<comment type="caution">
    <text evidence="2">The sequence shown here is derived from an EMBL/GenBank/DDBJ whole genome shotgun (WGS) entry which is preliminary data.</text>
</comment>
<sequence length="233" mass="24760">MAKLVIGMVAFEQATNLDFTGPLEVFGKLAGCEVQICAKTRDLVACEGLSVIRPTVTFADCPQVDVLFVPGGPGQIDVMTDDETIGFVARQGQAAQWVTAVCTGSLILGAAGLLQGYRAACHWMSRDQLPLFGAEPVNQRVVFDRNRVTGGGVTAGIDFGFALAARLVGDPAARRLQLALEYAPEPPFDCGLPERADPDTVTDLLGRAAGLLERRWAASRTAADRLNQRGTGQ</sequence>
<gene>
    <name evidence="2" type="ORF">DDE23_10260</name>
</gene>
<dbReference type="AlphaFoldDB" id="A0A2T7UTA2"/>
<dbReference type="InterPro" id="IPR002818">
    <property type="entry name" value="DJ-1/PfpI"/>
</dbReference>
<evidence type="ECO:0000313" key="3">
    <source>
        <dbReference type="Proteomes" id="UP000244810"/>
    </source>
</evidence>
<reference evidence="2 3" key="1">
    <citation type="journal article" date="2011" name="Syst. Appl. Microbiol.">
        <title>Defluviimonas denitrificans gen. nov., sp. nov., and Pararhodobacter aggregans gen. nov., sp. nov., non-phototrophic Rhodobacteraceae from the biofilter of a marine aquaculture.</title>
        <authorList>
            <person name="Foesel B.U."/>
            <person name="Drake H.L."/>
            <person name="Schramm A."/>
        </authorList>
    </citation>
    <scope>NUCLEOTIDE SEQUENCE [LARGE SCALE GENOMIC DNA]</scope>
    <source>
        <strain evidence="2 3">D1-19</strain>
    </source>
</reference>
<name>A0A2T7UTA2_9RHOB</name>
<dbReference type="SUPFAM" id="SSF52317">
    <property type="entry name" value="Class I glutamine amidotransferase-like"/>
    <property type="match status" value="1"/>
</dbReference>
<proteinExistence type="predicted"/>
<evidence type="ECO:0000313" key="2">
    <source>
        <dbReference type="EMBL" id="PVE47808.1"/>
    </source>
</evidence>
<accession>A0A2T7UTA2</accession>
<dbReference type="Gene3D" id="3.40.50.880">
    <property type="match status" value="1"/>
</dbReference>
<organism evidence="2 3">
    <name type="scientific">Pararhodobacter aggregans</name>
    <dbReference type="NCBI Taxonomy" id="404875"/>
    <lineage>
        <taxon>Bacteria</taxon>
        <taxon>Pseudomonadati</taxon>
        <taxon>Pseudomonadota</taxon>
        <taxon>Alphaproteobacteria</taxon>
        <taxon>Rhodobacterales</taxon>
        <taxon>Paracoccaceae</taxon>
        <taxon>Pararhodobacter</taxon>
    </lineage>
</organism>
<dbReference type="PANTHER" id="PTHR43130">
    <property type="entry name" value="ARAC-FAMILY TRANSCRIPTIONAL REGULATOR"/>
    <property type="match status" value="1"/>
</dbReference>
<dbReference type="InterPro" id="IPR029062">
    <property type="entry name" value="Class_I_gatase-like"/>
</dbReference>
<dbReference type="Proteomes" id="UP000244810">
    <property type="component" value="Unassembled WGS sequence"/>
</dbReference>
<dbReference type="Pfam" id="PF01965">
    <property type="entry name" value="DJ-1_PfpI"/>
    <property type="match status" value="1"/>
</dbReference>
<evidence type="ECO:0000259" key="1">
    <source>
        <dbReference type="Pfam" id="PF01965"/>
    </source>
</evidence>
<dbReference type="EMBL" id="QDDR01000004">
    <property type="protein sequence ID" value="PVE47808.1"/>
    <property type="molecule type" value="Genomic_DNA"/>
</dbReference>
<dbReference type="RefSeq" id="WP_107751180.1">
    <property type="nucleotide sequence ID" value="NZ_QBKF01000003.1"/>
</dbReference>
<dbReference type="PANTHER" id="PTHR43130:SF2">
    <property type="entry name" value="DJ-1_PFPI DOMAIN-CONTAINING PROTEIN"/>
    <property type="match status" value="1"/>
</dbReference>
<dbReference type="InterPro" id="IPR052158">
    <property type="entry name" value="INH-QAR"/>
</dbReference>
<dbReference type="OrthoDB" id="186587at2"/>
<keyword evidence="3" id="KW-1185">Reference proteome</keyword>
<dbReference type="GO" id="GO:0006355">
    <property type="term" value="P:regulation of DNA-templated transcription"/>
    <property type="evidence" value="ECO:0007669"/>
    <property type="project" value="TreeGrafter"/>
</dbReference>
<protein>
    <submittedName>
        <fullName evidence="2">Thiamine biosynthesis protein ThiJ</fullName>
    </submittedName>
</protein>
<feature type="domain" description="DJ-1/PfpI" evidence="1">
    <location>
        <begin position="8"/>
        <end position="164"/>
    </location>
</feature>
<dbReference type="CDD" id="cd03139">
    <property type="entry name" value="GATase1_PfpI_2"/>
    <property type="match status" value="1"/>
</dbReference>